<dbReference type="RefSeq" id="WP_104159915.1">
    <property type="nucleotide sequence ID" value="NZ_CP076456.1"/>
</dbReference>
<name>A0A975S603_9MICC</name>
<dbReference type="InterPro" id="IPR029058">
    <property type="entry name" value="AB_hydrolase_fold"/>
</dbReference>
<evidence type="ECO:0000313" key="3">
    <source>
        <dbReference type="Proteomes" id="UP000680588"/>
    </source>
</evidence>
<dbReference type="SUPFAM" id="SSF53474">
    <property type="entry name" value="alpha/beta-Hydrolases"/>
    <property type="match status" value="1"/>
</dbReference>
<organism evidence="2 3">
    <name type="scientific">Arthrobacter sunyaminii</name>
    <dbReference type="NCBI Taxonomy" id="2816859"/>
    <lineage>
        <taxon>Bacteria</taxon>
        <taxon>Bacillati</taxon>
        <taxon>Actinomycetota</taxon>
        <taxon>Actinomycetes</taxon>
        <taxon>Micrococcales</taxon>
        <taxon>Micrococcaceae</taxon>
        <taxon>Arthrobacter</taxon>
    </lineage>
</organism>
<dbReference type="Proteomes" id="UP000680588">
    <property type="component" value="Chromosome"/>
</dbReference>
<dbReference type="AlphaFoldDB" id="A0A975S603"/>
<dbReference type="GO" id="GO:0016787">
    <property type="term" value="F:hydrolase activity"/>
    <property type="evidence" value="ECO:0007669"/>
    <property type="project" value="UniProtKB-KW"/>
</dbReference>
<evidence type="ECO:0000259" key="1">
    <source>
        <dbReference type="Pfam" id="PF12697"/>
    </source>
</evidence>
<dbReference type="KEGG" id="asun:KG104_01015"/>
<protein>
    <submittedName>
        <fullName evidence="2">Alpha/beta hydrolase</fullName>
    </submittedName>
</protein>
<evidence type="ECO:0000313" key="2">
    <source>
        <dbReference type="EMBL" id="QWQ36450.1"/>
    </source>
</evidence>
<proteinExistence type="predicted"/>
<sequence>MEPSPSATGMALSADGTRIAWSRQGDGPPLVIVDPLTADRNSSSTRALAQLLSGNHTVYTYDRRGLGESDVGEEYTAESDVDDLLAVVQVAGGRADLYGFASGAFLALRAAEESAVITRVVALEPTLALEEGEDEMLVLQTELEGLGGVQVPVLVLAGSASGNETQDLARRAADALEEGEFQLLEGNTASVPETALADAIESFLS</sequence>
<dbReference type="Pfam" id="PF12697">
    <property type="entry name" value="Abhydrolase_6"/>
    <property type="match status" value="1"/>
</dbReference>
<reference evidence="2" key="1">
    <citation type="submission" date="2021-06" db="EMBL/GenBank/DDBJ databases">
        <title>Novel species in genus Arthrobacter.</title>
        <authorList>
            <person name="Zhang G."/>
        </authorList>
    </citation>
    <scope>NUCLEOTIDE SEQUENCE</scope>
    <source>
        <strain evidence="2">Zg-ZUI122</strain>
    </source>
</reference>
<dbReference type="InterPro" id="IPR000073">
    <property type="entry name" value="AB_hydrolase_1"/>
</dbReference>
<keyword evidence="3" id="KW-1185">Reference proteome</keyword>
<accession>A0A975S603</accession>
<keyword evidence="2" id="KW-0378">Hydrolase</keyword>
<dbReference type="Gene3D" id="3.40.50.1820">
    <property type="entry name" value="alpha/beta hydrolase"/>
    <property type="match status" value="2"/>
</dbReference>
<dbReference type="EMBL" id="CP076456">
    <property type="protein sequence ID" value="QWQ36450.1"/>
    <property type="molecule type" value="Genomic_DNA"/>
</dbReference>
<feature type="domain" description="AB hydrolase-1" evidence="1">
    <location>
        <begin position="47"/>
        <end position="144"/>
    </location>
</feature>
<gene>
    <name evidence="2" type="ORF">KG104_01015</name>
</gene>